<dbReference type="CDD" id="cd00229">
    <property type="entry name" value="SGNH_hydrolase"/>
    <property type="match status" value="1"/>
</dbReference>
<feature type="coiled-coil region" evidence="1">
    <location>
        <begin position="101"/>
        <end position="142"/>
    </location>
</feature>
<keyword evidence="4" id="KW-1185">Reference proteome</keyword>
<dbReference type="SUPFAM" id="SSF52266">
    <property type="entry name" value="SGNH hydrolase"/>
    <property type="match status" value="1"/>
</dbReference>
<feature type="compositionally biased region" description="Basic and acidic residues" evidence="2">
    <location>
        <begin position="443"/>
        <end position="454"/>
    </location>
</feature>
<dbReference type="SUPFAM" id="SSF57903">
    <property type="entry name" value="FYVE/PHD zinc finger"/>
    <property type="match status" value="1"/>
</dbReference>
<dbReference type="Gene3D" id="3.40.50.1110">
    <property type="entry name" value="SGNH hydrolase"/>
    <property type="match status" value="1"/>
</dbReference>
<evidence type="ECO:0000256" key="1">
    <source>
        <dbReference type="SAM" id="Coils"/>
    </source>
</evidence>
<comment type="caution">
    <text evidence="3">The sequence shown here is derived from an EMBL/GenBank/DDBJ whole genome shotgun (WGS) entry which is preliminary data.</text>
</comment>
<sequence length="480" mass="54445">MSKRVNKYPCGKCGKNVNKSSKAVLCMGVCAKWYHFKECTNLTDNKYELIRNGDLTWTCVSCQNLDNIPDLRSNTETCSLFSEPNEEHLDIEINKLLTQEVESQRAIIDLLKDDLEQARQEIKNLKNLVLEREEEIVELKQSVSHFEVVPSKKRNKVRKSLPSNMNVHLKNYYEPLQLNEDSAEIDMTYMIGKNTVKTNQVMRKQRTLSLAKRNCPQPRPSPIKNKKILLCADSHGRNLAWHINNKLKSSYECIGFVRPGAGIEQVLNRDNIVSEIENDDILVIFCGTNDVARNEAAKVIMGVKETVKYLKNNKIILIDIPNRYDLVKWSCVNKEVMNTNESLRSITREHSNVVLVEASKADRNLHTRHGMHFNNWGKRWLAERICTAIEGGDSASECVETLISLTDDFSSSLMVSTTHINDVSLSRSQEYLLGDFLSPEAVPSDRERLSRDDGVGLQPAPTSPALVPGNEPHTVESPHT</sequence>
<evidence type="ECO:0000313" key="3">
    <source>
        <dbReference type="EMBL" id="RZF46633.1"/>
    </source>
</evidence>
<dbReference type="AlphaFoldDB" id="A0A482XLD6"/>
<dbReference type="OrthoDB" id="6624170at2759"/>
<reference evidence="3 4" key="1">
    <citation type="journal article" date="2017" name="Gigascience">
        <title>Genome sequence of the small brown planthopper, Laodelphax striatellus.</title>
        <authorList>
            <person name="Zhu J."/>
            <person name="Jiang F."/>
            <person name="Wang X."/>
            <person name="Yang P."/>
            <person name="Bao Y."/>
            <person name="Zhao W."/>
            <person name="Wang W."/>
            <person name="Lu H."/>
            <person name="Wang Q."/>
            <person name="Cui N."/>
            <person name="Li J."/>
            <person name="Chen X."/>
            <person name="Luo L."/>
            <person name="Yu J."/>
            <person name="Kang L."/>
            <person name="Cui F."/>
        </authorList>
    </citation>
    <scope>NUCLEOTIDE SEQUENCE [LARGE SCALE GENOMIC DNA]</scope>
    <source>
        <strain evidence="3">Lst14</strain>
    </source>
</reference>
<feature type="region of interest" description="Disordered" evidence="2">
    <location>
        <begin position="441"/>
        <end position="480"/>
    </location>
</feature>
<name>A0A482XLD6_LAOST</name>
<dbReference type="SMR" id="A0A482XLD6"/>
<dbReference type="InterPro" id="IPR011011">
    <property type="entry name" value="Znf_FYVE_PHD"/>
</dbReference>
<protein>
    <recommendedName>
        <fullName evidence="5">PHD-type domain-containing protein</fullName>
    </recommendedName>
</protein>
<evidence type="ECO:0000256" key="2">
    <source>
        <dbReference type="SAM" id="MobiDB-lite"/>
    </source>
</evidence>
<proteinExistence type="predicted"/>
<dbReference type="STRING" id="195883.A0A482XLD6"/>
<evidence type="ECO:0000313" key="4">
    <source>
        <dbReference type="Proteomes" id="UP000291343"/>
    </source>
</evidence>
<evidence type="ECO:0008006" key="5">
    <source>
        <dbReference type="Google" id="ProtNLM"/>
    </source>
</evidence>
<dbReference type="EMBL" id="QKKF02005859">
    <property type="protein sequence ID" value="RZF46633.1"/>
    <property type="molecule type" value="Genomic_DNA"/>
</dbReference>
<dbReference type="InterPro" id="IPR036514">
    <property type="entry name" value="SGNH_hydro_sf"/>
</dbReference>
<dbReference type="InterPro" id="IPR013083">
    <property type="entry name" value="Znf_RING/FYVE/PHD"/>
</dbReference>
<accession>A0A482XLD6</accession>
<dbReference type="Proteomes" id="UP000291343">
    <property type="component" value="Unassembled WGS sequence"/>
</dbReference>
<organism evidence="3 4">
    <name type="scientific">Laodelphax striatellus</name>
    <name type="common">Small brown planthopper</name>
    <name type="synonym">Delphax striatella</name>
    <dbReference type="NCBI Taxonomy" id="195883"/>
    <lineage>
        <taxon>Eukaryota</taxon>
        <taxon>Metazoa</taxon>
        <taxon>Ecdysozoa</taxon>
        <taxon>Arthropoda</taxon>
        <taxon>Hexapoda</taxon>
        <taxon>Insecta</taxon>
        <taxon>Pterygota</taxon>
        <taxon>Neoptera</taxon>
        <taxon>Paraneoptera</taxon>
        <taxon>Hemiptera</taxon>
        <taxon>Auchenorrhyncha</taxon>
        <taxon>Fulgoroidea</taxon>
        <taxon>Delphacidae</taxon>
        <taxon>Criomorphinae</taxon>
        <taxon>Laodelphax</taxon>
    </lineage>
</organism>
<dbReference type="InParanoid" id="A0A482XLD6"/>
<keyword evidence="1" id="KW-0175">Coiled coil</keyword>
<dbReference type="Gene3D" id="3.30.40.10">
    <property type="entry name" value="Zinc/RING finger domain, C3HC4 (zinc finger)"/>
    <property type="match status" value="1"/>
</dbReference>
<gene>
    <name evidence="3" type="ORF">LSTR_LSTR015514</name>
</gene>